<evidence type="ECO:0000256" key="1">
    <source>
        <dbReference type="ARBA" id="ARBA00022801"/>
    </source>
</evidence>
<feature type="domain" description="Xaa-Pro dipeptidyl-peptidase C-terminal" evidence="2">
    <location>
        <begin position="326"/>
        <end position="569"/>
    </location>
</feature>
<dbReference type="GO" id="GO:0008239">
    <property type="term" value="F:dipeptidyl-peptidase activity"/>
    <property type="evidence" value="ECO:0007669"/>
    <property type="project" value="InterPro"/>
</dbReference>
<dbReference type="InterPro" id="IPR050585">
    <property type="entry name" value="Xaa-Pro_dipeptidyl-ppase/CocE"/>
</dbReference>
<dbReference type="PANTHER" id="PTHR43056:SF10">
    <property type="entry name" value="COCE_NOND FAMILY, PUTATIVE (AFU_ORTHOLOGUE AFUA_7G00600)-RELATED"/>
    <property type="match status" value="1"/>
</dbReference>
<comment type="caution">
    <text evidence="3">The sequence shown here is derived from an EMBL/GenBank/DDBJ whole genome shotgun (WGS) entry which is preliminary data.</text>
</comment>
<dbReference type="SUPFAM" id="SSF53474">
    <property type="entry name" value="alpha/beta-Hydrolases"/>
    <property type="match status" value="1"/>
</dbReference>
<evidence type="ECO:0000313" key="4">
    <source>
        <dbReference type="Proteomes" id="UP000659630"/>
    </source>
</evidence>
<keyword evidence="4" id="KW-1185">Reference proteome</keyword>
<dbReference type="Proteomes" id="UP000659630">
    <property type="component" value="Unassembled WGS sequence"/>
</dbReference>
<dbReference type="InterPro" id="IPR029058">
    <property type="entry name" value="AB_hydrolase_fold"/>
</dbReference>
<name>A0A923IBG2_9FIRM</name>
<keyword evidence="1 3" id="KW-0378">Hydrolase</keyword>
<dbReference type="SUPFAM" id="SSF49785">
    <property type="entry name" value="Galactose-binding domain-like"/>
    <property type="match status" value="1"/>
</dbReference>
<dbReference type="InterPro" id="IPR000383">
    <property type="entry name" value="Xaa-Pro-like_dom"/>
</dbReference>
<evidence type="ECO:0000313" key="3">
    <source>
        <dbReference type="EMBL" id="MBC5581863.1"/>
    </source>
</evidence>
<dbReference type="SMART" id="SM00939">
    <property type="entry name" value="PepX_C"/>
    <property type="match status" value="1"/>
</dbReference>
<organism evidence="3 4">
    <name type="scientific">Anaerofilum hominis</name>
    <dbReference type="NCBI Taxonomy" id="2763016"/>
    <lineage>
        <taxon>Bacteria</taxon>
        <taxon>Bacillati</taxon>
        <taxon>Bacillota</taxon>
        <taxon>Clostridia</taxon>
        <taxon>Eubacteriales</taxon>
        <taxon>Oscillospiraceae</taxon>
        <taxon>Anaerofilum</taxon>
    </lineage>
</organism>
<dbReference type="Pfam" id="PF02129">
    <property type="entry name" value="Peptidase_S15"/>
    <property type="match status" value="1"/>
</dbReference>
<gene>
    <name evidence="3" type="ORF">H8S23_10115</name>
</gene>
<dbReference type="RefSeq" id="WP_186888220.1">
    <property type="nucleotide sequence ID" value="NZ_JACONZ010000003.1"/>
</dbReference>
<dbReference type="NCBIfam" id="TIGR00976">
    <property type="entry name" value="CocE_NonD"/>
    <property type="match status" value="1"/>
</dbReference>
<dbReference type="Pfam" id="PF08530">
    <property type="entry name" value="PepX_C"/>
    <property type="match status" value="1"/>
</dbReference>
<evidence type="ECO:0000259" key="2">
    <source>
        <dbReference type="SMART" id="SM00939"/>
    </source>
</evidence>
<dbReference type="Gene3D" id="2.60.120.260">
    <property type="entry name" value="Galactose-binding domain-like"/>
    <property type="match status" value="1"/>
</dbReference>
<dbReference type="Gene3D" id="3.40.50.1820">
    <property type="entry name" value="alpha/beta hydrolase"/>
    <property type="match status" value="1"/>
</dbReference>
<dbReference type="InterPro" id="IPR008979">
    <property type="entry name" value="Galactose-bd-like_sf"/>
</dbReference>
<sequence length="576" mass="64927">MSVCKNEIIYRRAPGLSDPGCSYPGFAPESKVLKKGSVCRAGHAPLACDILFERDTAITVRDGTILYADIYRPVGEEKVPAILNSTTFGKSTDEKKPAMIQQKAASGEQFPGVPKSMTSGLNSFESTDPGFFVPHGYAVVNLDIRGSYMSGGDNPYFGTQEAEDDYDVIEWLAMQEWCSGAVAMTGNSWLGINQWFAAAQRPPHLVCIAPWEGWYDMYRDEYMVGGIPNYPGFRFNNAYSEGGKMEDVVANCLAHPLLDEYWKDKAAHPEKIEIPVYATASWSSVVHCQGTLNAWRKVPTDQKWLRVHNTQEWRDTYDENNSQDLLRFFDHYMKKEENGWENTPKVRLSVLDPGGQDIVERPEKEFPLERQRLCELYLDAAAGKLCETLPEKEAEARYSGWNGKDMVKFRYTFDKETELVGYSSVRLYVESHGYNDLDLFVKLEKLGADGRRAEHISVATVPDFDRYSGPTGRQRVSLRNLDPEKSAPNEPYHTFDQVQKLRPHEIVPVEIGLFPTGLRFHKGESIELKIAGWCFYDVPGGFGNLLHMGIDNNGEHVIHTGGQFASKVVLPMIPLE</sequence>
<reference evidence="3" key="1">
    <citation type="submission" date="2020-08" db="EMBL/GenBank/DDBJ databases">
        <title>Genome public.</title>
        <authorList>
            <person name="Liu C."/>
            <person name="Sun Q."/>
        </authorList>
    </citation>
    <scope>NUCLEOTIDE SEQUENCE</scope>
    <source>
        <strain evidence="3">BX8</strain>
    </source>
</reference>
<dbReference type="PANTHER" id="PTHR43056">
    <property type="entry name" value="PEPTIDASE S9 PROLYL OLIGOPEPTIDASE"/>
    <property type="match status" value="1"/>
</dbReference>
<dbReference type="AlphaFoldDB" id="A0A923IBG2"/>
<protein>
    <submittedName>
        <fullName evidence="3">CocE/NonD family hydrolase</fullName>
    </submittedName>
</protein>
<dbReference type="InterPro" id="IPR013736">
    <property type="entry name" value="Xaa-Pro_dipept_C"/>
</dbReference>
<proteinExistence type="predicted"/>
<dbReference type="EMBL" id="JACONZ010000003">
    <property type="protein sequence ID" value="MBC5581863.1"/>
    <property type="molecule type" value="Genomic_DNA"/>
</dbReference>
<accession>A0A923IBG2</accession>
<dbReference type="Gene3D" id="1.10.3020.20">
    <property type="match status" value="1"/>
</dbReference>
<dbReference type="InterPro" id="IPR005674">
    <property type="entry name" value="CocE/Ser_esterase"/>
</dbReference>